<dbReference type="EMBL" id="JADYXP020000009">
    <property type="protein sequence ID" value="KAL0117414.1"/>
    <property type="molecule type" value="Genomic_DNA"/>
</dbReference>
<keyword evidence="2" id="KW-1185">Reference proteome</keyword>
<dbReference type="Proteomes" id="UP001430953">
    <property type="component" value="Unassembled WGS sequence"/>
</dbReference>
<accession>A0AAW2FN83</accession>
<evidence type="ECO:0000313" key="2">
    <source>
        <dbReference type="Proteomes" id="UP001430953"/>
    </source>
</evidence>
<comment type="caution">
    <text evidence="1">The sequence shown here is derived from an EMBL/GenBank/DDBJ whole genome shotgun (WGS) entry which is preliminary data.</text>
</comment>
<protein>
    <submittedName>
        <fullName evidence="1">Uncharacterized protein</fullName>
    </submittedName>
</protein>
<sequence>MNKFTLIVISSLFFSRLRKIFSFTSFQFKASGLRHVVEISDPNVLFHLQDLAYNCCRGLLISVFYEKLIRDLLSGPGWKARYSTIRFGRLTLDVKRCTLVL</sequence>
<name>A0AAW2FN83_9HYME</name>
<dbReference type="AlphaFoldDB" id="A0AAW2FN83"/>
<gene>
    <name evidence="1" type="ORF">PUN28_010325</name>
</gene>
<proteinExistence type="predicted"/>
<evidence type="ECO:0000313" key="1">
    <source>
        <dbReference type="EMBL" id="KAL0117414.1"/>
    </source>
</evidence>
<reference evidence="1 2" key="1">
    <citation type="submission" date="2023-03" db="EMBL/GenBank/DDBJ databases">
        <title>High recombination rates correlate with genetic variation in Cardiocondyla obscurior ants.</title>
        <authorList>
            <person name="Errbii M."/>
        </authorList>
    </citation>
    <scope>NUCLEOTIDE SEQUENCE [LARGE SCALE GENOMIC DNA]</scope>
    <source>
        <strain evidence="1">Alpha-2009</strain>
        <tissue evidence="1">Whole body</tissue>
    </source>
</reference>
<organism evidence="1 2">
    <name type="scientific">Cardiocondyla obscurior</name>
    <dbReference type="NCBI Taxonomy" id="286306"/>
    <lineage>
        <taxon>Eukaryota</taxon>
        <taxon>Metazoa</taxon>
        <taxon>Ecdysozoa</taxon>
        <taxon>Arthropoda</taxon>
        <taxon>Hexapoda</taxon>
        <taxon>Insecta</taxon>
        <taxon>Pterygota</taxon>
        <taxon>Neoptera</taxon>
        <taxon>Endopterygota</taxon>
        <taxon>Hymenoptera</taxon>
        <taxon>Apocrita</taxon>
        <taxon>Aculeata</taxon>
        <taxon>Formicoidea</taxon>
        <taxon>Formicidae</taxon>
        <taxon>Myrmicinae</taxon>
        <taxon>Cardiocondyla</taxon>
    </lineage>
</organism>